<reference evidence="2" key="1">
    <citation type="submission" date="2020-10" db="EMBL/GenBank/DDBJ databases">
        <title>Genome Sequence of Monilinia vaccinii-corymbosi Sheds Light on Mummy Berry Disease Infection of Blueberry and Mating Type.</title>
        <authorList>
            <person name="Yow A.G."/>
            <person name="Zhang Y."/>
            <person name="Bansal K."/>
            <person name="Eacker S.M."/>
            <person name="Sullivan S."/>
            <person name="Liachko I."/>
            <person name="Cubeta M.A."/>
            <person name="Rollins J.A."/>
            <person name="Ashrafi H."/>
        </authorList>
    </citation>
    <scope>NUCLEOTIDE SEQUENCE</scope>
    <source>
        <strain evidence="2">RL-1</strain>
    </source>
</reference>
<dbReference type="Proteomes" id="UP000672032">
    <property type="component" value="Chromosome 2"/>
</dbReference>
<evidence type="ECO:0000256" key="1">
    <source>
        <dbReference type="SAM" id="SignalP"/>
    </source>
</evidence>
<evidence type="ECO:0000313" key="3">
    <source>
        <dbReference type="Proteomes" id="UP000672032"/>
    </source>
</evidence>
<feature type="signal peptide" evidence="1">
    <location>
        <begin position="1"/>
        <end position="16"/>
    </location>
</feature>
<proteinExistence type="predicted"/>
<feature type="chain" id="PRO_5032648345" evidence="1">
    <location>
        <begin position="17"/>
        <end position="57"/>
    </location>
</feature>
<dbReference type="EMBL" id="CP063406">
    <property type="protein sequence ID" value="QSZ30477.1"/>
    <property type="molecule type" value="Genomic_DNA"/>
</dbReference>
<gene>
    <name evidence="2" type="ORF">DSL72_000031</name>
</gene>
<organism evidence="2 3">
    <name type="scientific">Monilinia vaccinii-corymbosi</name>
    <dbReference type="NCBI Taxonomy" id="61207"/>
    <lineage>
        <taxon>Eukaryota</taxon>
        <taxon>Fungi</taxon>
        <taxon>Dikarya</taxon>
        <taxon>Ascomycota</taxon>
        <taxon>Pezizomycotina</taxon>
        <taxon>Leotiomycetes</taxon>
        <taxon>Helotiales</taxon>
        <taxon>Sclerotiniaceae</taxon>
        <taxon>Monilinia</taxon>
    </lineage>
</organism>
<evidence type="ECO:0000313" key="2">
    <source>
        <dbReference type="EMBL" id="QSZ30477.1"/>
    </source>
</evidence>
<protein>
    <submittedName>
        <fullName evidence="2">Uncharacterized protein</fullName>
    </submittedName>
</protein>
<dbReference type="AlphaFoldDB" id="A0A8A3PA49"/>
<keyword evidence="3" id="KW-1185">Reference proteome</keyword>
<accession>A0A8A3PA49</accession>
<name>A0A8A3PA49_9HELO</name>
<sequence length="57" mass="5958">MVAVVAAAAAAAAAVGWLVGSKEEEEEVAHQKGQIVKEPDKAVKLSQSWKVTLLGKE</sequence>
<keyword evidence="1" id="KW-0732">Signal</keyword>